<organism evidence="1 2">
    <name type="scientific">Cupriavidus oxalaticus</name>
    <dbReference type="NCBI Taxonomy" id="96344"/>
    <lineage>
        <taxon>Bacteria</taxon>
        <taxon>Pseudomonadati</taxon>
        <taxon>Pseudomonadota</taxon>
        <taxon>Betaproteobacteria</taxon>
        <taxon>Burkholderiales</taxon>
        <taxon>Burkholderiaceae</taxon>
        <taxon>Cupriavidus</taxon>
    </lineage>
</organism>
<dbReference type="RefSeq" id="WP_071039776.1">
    <property type="nucleotide sequence ID" value="NZ_CP032518.1"/>
</dbReference>
<gene>
    <name evidence="1" type="ORF">D2917_07615</name>
</gene>
<accession>A0A5P3VCK0</accession>
<dbReference type="Proteomes" id="UP000325743">
    <property type="component" value="Chromosome 1"/>
</dbReference>
<evidence type="ECO:0000313" key="1">
    <source>
        <dbReference type="EMBL" id="QEZ44114.1"/>
    </source>
</evidence>
<name>A0A5P3VCK0_9BURK</name>
<proteinExistence type="predicted"/>
<evidence type="ECO:0000313" key="2">
    <source>
        <dbReference type="Proteomes" id="UP000325743"/>
    </source>
</evidence>
<dbReference type="AlphaFoldDB" id="A0A5P3VCK0"/>
<dbReference type="EMBL" id="CP032518">
    <property type="protein sequence ID" value="QEZ44114.1"/>
    <property type="molecule type" value="Genomic_DNA"/>
</dbReference>
<reference evidence="1 2" key="1">
    <citation type="submission" date="2018-09" db="EMBL/GenBank/DDBJ databases">
        <title>Complete genome sequence of Cupriavidus oxalaticus T2, a bacterium capable of phenol tolerance and degradation.</title>
        <authorList>
            <person name="Yan J."/>
        </authorList>
    </citation>
    <scope>NUCLEOTIDE SEQUENCE [LARGE SCALE GENOMIC DNA]</scope>
    <source>
        <strain evidence="1 2">T2</strain>
    </source>
</reference>
<protein>
    <submittedName>
        <fullName evidence="1">Uncharacterized protein</fullName>
    </submittedName>
</protein>
<sequence length="90" mass="9784">MANLEAQIKSALEIFWDDHALIPAGGGPSTVDELLEPIESMTAVEVLLTLDKIVQTKLPNTVIQAGGYKTKDEFVNLLSAKVLEHLAKKL</sequence>